<accession>A0A8H5BJG9</accession>
<evidence type="ECO:0000313" key="6">
    <source>
        <dbReference type="EMBL" id="KAF5323287.1"/>
    </source>
</evidence>
<comment type="catalytic activity">
    <reaction evidence="5">
        <text>[protein]-C-terminal S-[(2E,6E)-farnesyl]-L-cysteine + S-adenosyl-L-methionine = [protein]-C-terminal S-[(2E,6E)-farnesyl]-L-cysteine methyl ester + S-adenosyl-L-homocysteine</text>
        <dbReference type="Rhea" id="RHEA:21672"/>
        <dbReference type="Rhea" id="RHEA-COMP:12125"/>
        <dbReference type="Rhea" id="RHEA-COMP:12126"/>
        <dbReference type="ChEBI" id="CHEBI:57856"/>
        <dbReference type="ChEBI" id="CHEBI:59789"/>
        <dbReference type="ChEBI" id="CHEBI:90510"/>
        <dbReference type="ChEBI" id="CHEBI:90511"/>
        <dbReference type="EC" id="2.1.1.100"/>
    </reaction>
</comment>
<dbReference type="GO" id="GO:0032259">
    <property type="term" value="P:methylation"/>
    <property type="evidence" value="ECO:0007669"/>
    <property type="project" value="UniProtKB-KW"/>
</dbReference>
<dbReference type="EMBL" id="JAACJJ010000019">
    <property type="protein sequence ID" value="KAF5323287.1"/>
    <property type="molecule type" value="Genomic_DNA"/>
</dbReference>
<comment type="caution">
    <text evidence="5">Lacks conserved residue(s) required for the propagation of feature annotation.</text>
</comment>
<dbReference type="GO" id="GO:0005789">
    <property type="term" value="C:endoplasmic reticulum membrane"/>
    <property type="evidence" value="ECO:0007669"/>
    <property type="project" value="UniProtKB-SubCell"/>
</dbReference>
<dbReference type="PANTHER" id="PTHR12714">
    <property type="entry name" value="PROTEIN-S ISOPRENYLCYSTEINE O-METHYLTRANSFERASE"/>
    <property type="match status" value="1"/>
</dbReference>
<evidence type="ECO:0000256" key="5">
    <source>
        <dbReference type="RuleBase" id="RU362022"/>
    </source>
</evidence>
<comment type="caution">
    <text evidence="6">The sequence shown here is derived from an EMBL/GenBank/DDBJ whole genome shotgun (WGS) entry which is preliminary data.</text>
</comment>
<evidence type="ECO:0000256" key="1">
    <source>
        <dbReference type="ARBA" id="ARBA00004141"/>
    </source>
</evidence>
<gene>
    <name evidence="6" type="ORF">D9619_013515</name>
</gene>
<evidence type="ECO:0000256" key="3">
    <source>
        <dbReference type="ARBA" id="ARBA00022989"/>
    </source>
</evidence>
<sequence>MGRHFTFRVTVLKDHTLVTTGPYSVVRHPSYSGGILILIALPFWHASQGSWTYGRELAGGNTTASWFVVVATCAALGTPVAWVSARRAAGEDTLMQKKFGKTWDEWAGKVPYKFIPGIL</sequence>
<dbReference type="PANTHER" id="PTHR12714:SF9">
    <property type="entry name" value="PROTEIN-S-ISOPRENYLCYSTEINE O-METHYLTRANSFERASE"/>
    <property type="match status" value="1"/>
</dbReference>
<comment type="similarity">
    <text evidence="5">Belongs to the class VI-like SAM-binding methyltransferase superfamily. Isoprenylcysteine carboxyl methyltransferase family.</text>
</comment>
<dbReference type="Gene3D" id="1.20.120.1630">
    <property type="match status" value="1"/>
</dbReference>
<keyword evidence="5" id="KW-0256">Endoplasmic reticulum</keyword>
<keyword evidence="3 5" id="KW-1133">Transmembrane helix</keyword>
<keyword evidence="5" id="KW-0808">Transferase</keyword>
<name>A0A8H5BJG9_9AGAR</name>
<dbReference type="OrthoDB" id="422086at2759"/>
<dbReference type="AlphaFoldDB" id="A0A8H5BJG9"/>
<reference evidence="6 7" key="1">
    <citation type="journal article" date="2020" name="ISME J.">
        <title>Uncovering the hidden diversity of litter-decomposition mechanisms in mushroom-forming fungi.</title>
        <authorList>
            <person name="Floudas D."/>
            <person name="Bentzer J."/>
            <person name="Ahren D."/>
            <person name="Johansson T."/>
            <person name="Persson P."/>
            <person name="Tunlid A."/>
        </authorList>
    </citation>
    <scope>NUCLEOTIDE SEQUENCE [LARGE SCALE GENOMIC DNA]</scope>
    <source>
        <strain evidence="6 7">CBS 101986</strain>
    </source>
</reference>
<dbReference type="InterPro" id="IPR007269">
    <property type="entry name" value="ICMT_MeTrfase"/>
</dbReference>
<dbReference type="Pfam" id="PF04140">
    <property type="entry name" value="ICMT"/>
    <property type="match status" value="1"/>
</dbReference>
<keyword evidence="4 5" id="KW-0472">Membrane</keyword>
<keyword evidence="7" id="KW-1185">Reference proteome</keyword>
<evidence type="ECO:0000256" key="4">
    <source>
        <dbReference type="ARBA" id="ARBA00023136"/>
    </source>
</evidence>
<feature type="transmembrane region" description="Helical" evidence="5">
    <location>
        <begin position="66"/>
        <end position="85"/>
    </location>
</feature>
<dbReference type="EC" id="2.1.1.100" evidence="5"/>
<evidence type="ECO:0000313" key="7">
    <source>
        <dbReference type="Proteomes" id="UP000567179"/>
    </source>
</evidence>
<dbReference type="Proteomes" id="UP000567179">
    <property type="component" value="Unassembled WGS sequence"/>
</dbReference>
<proteinExistence type="inferred from homology"/>
<evidence type="ECO:0000256" key="2">
    <source>
        <dbReference type="ARBA" id="ARBA00022692"/>
    </source>
</evidence>
<organism evidence="6 7">
    <name type="scientific">Psilocybe cf. subviscida</name>
    <dbReference type="NCBI Taxonomy" id="2480587"/>
    <lineage>
        <taxon>Eukaryota</taxon>
        <taxon>Fungi</taxon>
        <taxon>Dikarya</taxon>
        <taxon>Basidiomycota</taxon>
        <taxon>Agaricomycotina</taxon>
        <taxon>Agaricomycetes</taxon>
        <taxon>Agaricomycetidae</taxon>
        <taxon>Agaricales</taxon>
        <taxon>Agaricineae</taxon>
        <taxon>Strophariaceae</taxon>
        <taxon>Psilocybe</taxon>
    </lineage>
</organism>
<feature type="transmembrane region" description="Helical" evidence="5">
    <location>
        <begin position="30"/>
        <end position="46"/>
    </location>
</feature>
<keyword evidence="5" id="KW-0949">S-adenosyl-L-methionine</keyword>
<keyword evidence="2 5" id="KW-0812">Transmembrane</keyword>
<dbReference type="GO" id="GO:0004671">
    <property type="term" value="F:protein C-terminal S-isoprenylcysteine carboxyl O-methyltransferase activity"/>
    <property type="evidence" value="ECO:0007669"/>
    <property type="project" value="UniProtKB-EC"/>
</dbReference>
<keyword evidence="5" id="KW-0489">Methyltransferase</keyword>
<protein>
    <recommendedName>
        <fullName evidence="5">Protein-S-isoprenylcysteine O-methyltransferase</fullName>
        <ecNumber evidence="5">2.1.1.100</ecNumber>
    </recommendedName>
</protein>
<comment type="subcellular location">
    <subcellularLocation>
        <location evidence="5">Endoplasmic reticulum membrane</location>
        <topology evidence="5">Multi-pass membrane protein</topology>
    </subcellularLocation>
    <subcellularLocation>
        <location evidence="1">Membrane</location>
        <topology evidence="1">Multi-pass membrane protein</topology>
    </subcellularLocation>
</comment>